<sequence>MLFVTSPVLKFVYSPLQLSDVGFYTQKVSCYLLPLNIRHQMESGIL</sequence>
<dbReference type="EMBL" id="GBRH01205037">
    <property type="protein sequence ID" value="JAD92858.1"/>
    <property type="molecule type" value="Transcribed_RNA"/>
</dbReference>
<accession>A0A0A9E1G2</accession>
<dbReference type="AlphaFoldDB" id="A0A0A9E1G2"/>
<reference evidence="1" key="2">
    <citation type="journal article" date="2015" name="Data Brief">
        <title>Shoot transcriptome of the giant reed, Arundo donax.</title>
        <authorList>
            <person name="Barrero R.A."/>
            <person name="Guerrero F.D."/>
            <person name="Moolhuijzen P."/>
            <person name="Goolsby J.A."/>
            <person name="Tidwell J."/>
            <person name="Bellgard S.E."/>
            <person name="Bellgard M.I."/>
        </authorList>
    </citation>
    <scope>NUCLEOTIDE SEQUENCE</scope>
    <source>
        <tissue evidence="1">Shoot tissue taken approximately 20 cm above the soil surface</tissue>
    </source>
</reference>
<reference evidence="1" key="1">
    <citation type="submission" date="2014-09" db="EMBL/GenBank/DDBJ databases">
        <authorList>
            <person name="Magalhaes I.L.F."/>
            <person name="Oliveira U."/>
            <person name="Santos F.R."/>
            <person name="Vidigal T.H.D.A."/>
            <person name="Brescovit A.D."/>
            <person name="Santos A.J."/>
        </authorList>
    </citation>
    <scope>NUCLEOTIDE SEQUENCE</scope>
    <source>
        <tissue evidence="1">Shoot tissue taken approximately 20 cm above the soil surface</tissue>
    </source>
</reference>
<protein>
    <submittedName>
        <fullName evidence="1">Uncharacterized protein</fullName>
    </submittedName>
</protein>
<name>A0A0A9E1G2_ARUDO</name>
<proteinExistence type="predicted"/>
<organism evidence="1">
    <name type="scientific">Arundo donax</name>
    <name type="common">Giant reed</name>
    <name type="synonym">Donax arundinaceus</name>
    <dbReference type="NCBI Taxonomy" id="35708"/>
    <lineage>
        <taxon>Eukaryota</taxon>
        <taxon>Viridiplantae</taxon>
        <taxon>Streptophyta</taxon>
        <taxon>Embryophyta</taxon>
        <taxon>Tracheophyta</taxon>
        <taxon>Spermatophyta</taxon>
        <taxon>Magnoliopsida</taxon>
        <taxon>Liliopsida</taxon>
        <taxon>Poales</taxon>
        <taxon>Poaceae</taxon>
        <taxon>PACMAD clade</taxon>
        <taxon>Arundinoideae</taxon>
        <taxon>Arundineae</taxon>
        <taxon>Arundo</taxon>
    </lineage>
</organism>
<evidence type="ECO:0000313" key="1">
    <source>
        <dbReference type="EMBL" id="JAD92858.1"/>
    </source>
</evidence>